<comment type="caution">
    <text evidence="1">The sequence shown here is derived from an EMBL/GenBank/DDBJ whole genome shotgun (WGS) entry which is preliminary data.</text>
</comment>
<keyword evidence="2" id="KW-1185">Reference proteome</keyword>
<sequence>MSGSSKRLRIIICGGGIAGFAAALLLREDHDVIVLEATASNQELGAAITLAMNATRLLCSSYLRAGLDPVQARYVEAEKLQELHWESLQVCKEVPNAPLVERYGAPWWYFSRQDIHQELKRAAFSSDGLGVVPKLELGAKVRHIDLDNVTVHVEDGRTFTGDLIVAADGIRTAAGTSAFGHLPTVNTGFSAYRCMVPSQKLREDPVTAPFFDCAKVLMIVHPERRIVIYPCSSWEYMNFVCIFPDDRERHQQWNKEISVDEMLETFNDFHPAVVKMLSMAEDPGVWQLRDRDPLPTLVRDRFCLIGDAAHAMGPHQGQGACQAIEDAEALRVVLKNAQINDINERLKVYDNLRVERVRRVIENTRIMGPKRLGQGTALSKQQYSQYSAAFADYHWGYQMTPEAVRAMNEHGIETKLFVESKTEKTYKLYNPATEEFVVDVHQAGAQDIDAAVAAAEAAFPAWRDVSVQAKAGMFSKLSKLITREYGGAVGTWKGSLWVGYTFGFAKFEVMACAGIMAQHADIALHVQGKSSLNTPGMITFTLRQPFGVVAGILPWNVSLIMFAMKTAPALATGNCVVIKSSEKSPLGVLKLAALFKEAGFPPGTLNVVTGSGTTAGSLIAHHMKIRKIAFTGSIPTGKRIMAAAATSNLKNVTLELGGKSPAIIFDDADIQKAALAVELSIHLNSGQHCQANSRVFVQESIADRFSESLVTLMTSRSIGDPSDRSIFQGPQGDKTQKDRILSILEEASNDGSVLCGGKATTVNGKVGNVAARSKC</sequence>
<dbReference type="Proteomes" id="UP001148629">
    <property type="component" value="Unassembled WGS sequence"/>
</dbReference>
<dbReference type="EMBL" id="JANRMS010000259">
    <property type="protein sequence ID" value="KAJ3543143.1"/>
    <property type="molecule type" value="Genomic_DNA"/>
</dbReference>
<evidence type="ECO:0000313" key="2">
    <source>
        <dbReference type="Proteomes" id="UP001148629"/>
    </source>
</evidence>
<organism evidence="1 2">
    <name type="scientific">Fusarium decemcellulare</name>
    <dbReference type="NCBI Taxonomy" id="57161"/>
    <lineage>
        <taxon>Eukaryota</taxon>
        <taxon>Fungi</taxon>
        <taxon>Dikarya</taxon>
        <taxon>Ascomycota</taxon>
        <taxon>Pezizomycotina</taxon>
        <taxon>Sordariomycetes</taxon>
        <taxon>Hypocreomycetidae</taxon>
        <taxon>Hypocreales</taxon>
        <taxon>Nectriaceae</taxon>
        <taxon>Fusarium</taxon>
        <taxon>Fusarium decemcellulare species complex</taxon>
    </lineage>
</organism>
<reference evidence="1" key="1">
    <citation type="submission" date="2022-08" db="EMBL/GenBank/DDBJ databases">
        <title>Genome Sequence of Fusarium decemcellulare.</title>
        <authorList>
            <person name="Buettner E."/>
        </authorList>
    </citation>
    <scope>NUCLEOTIDE SEQUENCE</scope>
    <source>
        <strain evidence="1">Babe19</strain>
    </source>
</reference>
<evidence type="ECO:0000313" key="1">
    <source>
        <dbReference type="EMBL" id="KAJ3543143.1"/>
    </source>
</evidence>
<name>A0ACC1SN56_9HYPO</name>
<accession>A0ACC1SN56</accession>
<protein>
    <submittedName>
        <fullName evidence="1">Uncharacterized protein</fullName>
    </submittedName>
</protein>
<proteinExistence type="predicted"/>
<gene>
    <name evidence="1" type="ORF">NM208_g3729</name>
</gene>